<dbReference type="Pfam" id="PF07647">
    <property type="entry name" value="SAM_2"/>
    <property type="match status" value="1"/>
</dbReference>
<feature type="region of interest" description="Disordered" evidence="1">
    <location>
        <begin position="25"/>
        <end position="48"/>
    </location>
</feature>
<feature type="compositionally biased region" description="Basic and acidic residues" evidence="1">
    <location>
        <begin position="115"/>
        <end position="137"/>
    </location>
</feature>
<dbReference type="AlphaFoldDB" id="A0A0K6GCI6"/>
<dbReference type="Proteomes" id="UP000044841">
    <property type="component" value="Unassembled WGS sequence"/>
</dbReference>
<feature type="compositionally biased region" description="Polar residues" evidence="1">
    <location>
        <begin position="167"/>
        <end position="178"/>
    </location>
</feature>
<feature type="domain" description="SAM" evidence="2">
    <location>
        <begin position="53"/>
        <end position="117"/>
    </location>
</feature>
<feature type="compositionally biased region" description="Low complexity" evidence="1">
    <location>
        <begin position="30"/>
        <end position="44"/>
    </location>
</feature>
<evidence type="ECO:0000256" key="1">
    <source>
        <dbReference type="SAM" id="MobiDB-lite"/>
    </source>
</evidence>
<dbReference type="InterPro" id="IPR013761">
    <property type="entry name" value="SAM/pointed_sf"/>
</dbReference>
<name>A0A0K6GCI6_9AGAM</name>
<feature type="region of interest" description="Disordered" evidence="1">
    <location>
        <begin position="115"/>
        <end position="178"/>
    </location>
</feature>
<dbReference type="Gene3D" id="1.10.150.50">
    <property type="entry name" value="Transcription Factor, Ets-1"/>
    <property type="match status" value="1"/>
</dbReference>
<dbReference type="InterPro" id="IPR001660">
    <property type="entry name" value="SAM"/>
</dbReference>
<organism evidence="3 4">
    <name type="scientific">Rhizoctonia solani</name>
    <dbReference type="NCBI Taxonomy" id="456999"/>
    <lineage>
        <taxon>Eukaryota</taxon>
        <taxon>Fungi</taxon>
        <taxon>Dikarya</taxon>
        <taxon>Basidiomycota</taxon>
        <taxon>Agaricomycotina</taxon>
        <taxon>Agaricomycetes</taxon>
        <taxon>Cantharellales</taxon>
        <taxon>Ceratobasidiaceae</taxon>
        <taxon>Rhizoctonia</taxon>
    </lineage>
</organism>
<dbReference type="EMBL" id="CYGV01001637">
    <property type="protein sequence ID" value="CUA76195.1"/>
    <property type="molecule type" value="Genomic_DNA"/>
</dbReference>
<evidence type="ECO:0000313" key="4">
    <source>
        <dbReference type="Proteomes" id="UP000044841"/>
    </source>
</evidence>
<reference evidence="3 4" key="1">
    <citation type="submission" date="2015-07" db="EMBL/GenBank/DDBJ databases">
        <authorList>
            <person name="Noorani M."/>
        </authorList>
    </citation>
    <scope>NUCLEOTIDE SEQUENCE [LARGE SCALE GENOMIC DNA]</scope>
    <source>
        <strain evidence="3">BBA 69670</strain>
    </source>
</reference>
<sequence>MNRSKSNSPSGKYTNATIGLPFHATLESGTAPAPTASPASARPALVSTPATQRTVPQVVAWLQSGFDTGIQRAFQDNDITGDVPIKLDGPALKDELGVSAFGKRMRLLRQIGQLKREDDKAKGHEKEKEKENSKEKLLFGSRWSGSSGPTSPIGDEEDRLKVRPARVSTSVCKRISAS</sequence>
<dbReference type="SUPFAM" id="SSF47769">
    <property type="entry name" value="SAM/Pointed domain"/>
    <property type="match status" value="1"/>
</dbReference>
<keyword evidence="4" id="KW-1185">Reference proteome</keyword>
<evidence type="ECO:0000259" key="2">
    <source>
        <dbReference type="PROSITE" id="PS50105"/>
    </source>
</evidence>
<evidence type="ECO:0000313" key="3">
    <source>
        <dbReference type="EMBL" id="CUA76195.1"/>
    </source>
</evidence>
<dbReference type="PROSITE" id="PS50105">
    <property type="entry name" value="SAM_DOMAIN"/>
    <property type="match status" value="1"/>
</dbReference>
<accession>A0A0K6GCI6</accession>
<gene>
    <name evidence="3" type="ORF">RSOLAG22IIIB_12111</name>
</gene>
<proteinExistence type="predicted"/>
<protein>
    <recommendedName>
        <fullName evidence="2">SAM domain-containing protein</fullName>
    </recommendedName>
</protein>